<dbReference type="PROSITE" id="PS50109">
    <property type="entry name" value="HIS_KIN"/>
    <property type="match status" value="1"/>
</dbReference>
<keyword evidence="8 11" id="KW-1133">Transmembrane helix</keyword>
<feature type="transmembrane region" description="Helical" evidence="11">
    <location>
        <begin position="12"/>
        <end position="36"/>
    </location>
</feature>
<keyword evidence="9" id="KW-0902">Two-component regulatory system</keyword>
<dbReference type="InterPro" id="IPR005467">
    <property type="entry name" value="His_kinase_dom"/>
</dbReference>
<feature type="domain" description="Histidine kinase" evidence="12">
    <location>
        <begin position="241"/>
        <end position="440"/>
    </location>
</feature>
<dbReference type="PRINTS" id="PR00344">
    <property type="entry name" value="BCTRLSENSOR"/>
</dbReference>
<dbReference type="InterPro" id="IPR004358">
    <property type="entry name" value="Sig_transdc_His_kin-like_C"/>
</dbReference>
<dbReference type="RefSeq" id="WP_140927433.1">
    <property type="nucleotide sequence ID" value="NZ_VFSU01000017.1"/>
</dbReference>
<evidence type="ECO:0000256" key="1">
    <source>
        <dbReference type="ARBA" id="ARBA00000085"/>
    </source>
</evidence>
<evidence type="ECO:0000259" key="13">
    <source>
        <dbReference type="PROSITE" id="PS50885"/>
    </source>
</evidence>
<dbReference type="InterPro" id="IPR003660">
    <property type="entry name" value="HAMP_dom"/>
</dbReference>
<keyword evidence="7" id="KW-0418">Kinase</keyword>
<comment type="catalytic activity">
    <reaction evidence="1">
        <text>ATP + protein L-histidine = ADP + protein N-phospho-L-histidine.</text>
        <dbReference type="EC" id="2.7.13.3"/>
    </reaction>
</comment>
<dbReference type="EMBL" id="VFSU01000017">
    <property type="protein sequence ID" value="TPE62661.1"/>
    <property type="molecule type" value="Genomic_DNA"/>
</dbReference>
<comment type="caution">
    <text evidence="14">The sequence shown here is derived from an EMBL/GenBank/DDBJ whole genome shotgun (WGS) entry which is preliminary data.</text>
</comment>
<dbReference type="SUPFAM" id="SSF47384">
    <property type="entry name" value="Homodimeric domain of signal transducing histidine kinase"/>
    <property type="match status" value="1"/>
</dbReference>
<dbReference type="InterPro" id="IPR036097">
    <property type="entry name" value="HisK_dim/P_sf"/>
</dbReference>
<sequence length="453" mass="48649">MKVPLRGSLRLRLIMGSALAVMLATLLAALFIANLYRIHITDRFETELDHHLSELIAMTSIDSGGTPRVSQKLSDPEFNVEGSGLYWQLDAGDGRIARSPSLGSRSLSPTLGSADWETGRSGNLLLHQRSVRTHIGGHPIIAIISSDNRLLDAQIAEFWSDLAISMAIVALLLIAGAVLLVRFGLAPVQRLGEEVDRLRHGEVTQLDPDVPAEFSPVVERLNALLDGQAQLITRARTQAGNLAHDLRTPLALITNEAEQLRWAGQADSADFLLERCALMQRQIDYHLTRAAAAGTRGAGTLTEVAGLVEQIVDAMKRLHAARELKIETDLPPGLRLPCDGGDLAEILSNLIDNACKWARHRVLIRGGPDCIEVQDDGDGIPADKRELVMTVGTRLDPSKPGTGLGLAATADLIRNYGGELRLGDSPLGGLSARVCFTSVPAPAPSASSRHKAA</sequence>
<evidence type="ECO:0000256" key="6">
    <source>
        <dbReference type="ARBA" id="ARBA00022692"/>
    </source>
</evidence>
<dbReference type="InterPro" id="IPR036890">
    <property type="entry name" value="HATPase_C_sf"/>
</dbReference>
<dbReference type="InterPro" id="IPR003594">
    <property type="entry name" value="HATPase_dom"/>
</dbReference>
<dbReference type="AlphaFoldDB" id="A0A501XPP7"/>
<evidence type="ECO:0000256" key="8">
    <source>
        <dbReference type="ARBA" id="ARBA00022989"/>
    </source>
</evidence>
<evidence type="ECO:0000256" key="7">
    <source>
        <dbReference type="ARBA" id="ARBA00022777"/>
    </source>
</evidence>
<dbReference type="Proteomes" id="UP000319897">
    <property type="component" value="Unassembled WGS sequence"/>
</dbReference>
<evidence type="ECO:0000313" key="14">
    <source>
        <dbReference type="EMBL" id="TPE62661.1"/>
    </source>
</evidence>
<accession>A0A501XPP7</accession>
<dbReference type="PANTHER" id="PTHR45436">
    <property type="entry name" value="SENSOR HISTIDINE KINASE YKOH"/>
    <property type="match status" value="1"/>
</dbReference>
<dbReference type="Gene3D" id="1.10.287.130">
    <property type="match status" value="1"/>
</dbReference>
<name>A0A501XPP7_9SPHN</name>
<evidence type="ECO:0000256" key="4">
    <source>
        <dbReference type="ARBA" id="ARBA00022553"/>
    </source>
</evidence>
<keyword evidence="4" id="KW-0597">Phosphoprotein</keyword>
<evidence type="ECO:0000256" key="5">
    <source>
        <dbReference type="ARBA" id="ARBA00022679"/>
    </source>
</evidence>
<feature type="domain" description="HAMP" evidence="13">
    <location>
        <begin position="182"/>
        <end position="233"/>
    </location>
</feature>
<gene>
    <name evidence="14" type="ORF">FJQ54_05605</name>
</gene>
<organism evidence="14 15">
    <name type="scientific">Sandaracinobacter neustonicus</name>
    <dbReference type="NCBI Taxonomy" id="1715348"/>
    <lineage>
        <taxon>Bacteria</taxon>
        <taxon>Pseudomonadati</taxon>
        <taxon>Pseudomonadota</taxon>
        <taxon>Alphaproteobacteria</taxon>
        <taxon>Sphingomonadales</taxon>
        <taxon>Sphingosinicellaceae</taxon>
        <taxon>Sandaracinobacter</taxon>
    </lineage>
</organism>
<dbReference type="PROSITE" id="PS50885">
    <property type="entry name" value="HAMP"/>
    <property type="match status" value="1"/>
</dbReference>
<comment type="subcellular location">
    <subcellularLocation>
        <location evidence="2">Membrane</location>
    </subcellularLocation>
</comment>
<evidence type="ECO:0000256" key="11">
    <source>
        <dbReference type="SAM" id="Phobius"/>
    </source>
</evidence>
<dbReference type="SUPFAM" id="SSF55874">
    <property type="entry name" value="ATPase domain of HSP90 chaperone/DNA topoisomerase II/histidine kinase"/>
    <property type="match status" value="1"/>
</dbReference>
<evidence type="ECO:0000256" key="10">
    <source>
        <dbReference type="ARBA" id="ARBA00023136"/>
    </source>
</evidence>
<evidence type="ECO:0000256" key="3">
    <source>
        <dbReference type="ARBA" id="ARBA00012438"/>
    </source>
</evidence>
<dbReference type="OrthoDB" id="9809567at2"/>
<keyword evidence="15" id="KW-1185">Reference proteome</keyword>
<dbReference type="GO" id="GO:0005886">
    <property type="term" value="C:plasma membrane"/>
    <property type="evidence" value="ECO:0007669"/>
    <property type="project" value="TreeGrafter"/>
</dbReference>
<dbReference type="Gene3D" id="3.30.565.10">
    <property type="entry name" value="Histidine kinase-like ATPase, C-terminal domain"/>
    <property type="match status" value="1"/>
</dbReference>
<keyword evidence="5" id="KW-0808">Transferase</keyword>
<dbReference type="PANTHER" id="PTHR45436:SF5">
    <property type="entry name" value="SENSOR HISTIDINE KINASE TRCS"/>
    <property type="match status" value="1"/>
</dbReference>
<dbReference type="Pfam" id="PF02518">
    <property type="entry name" value="HATPase_c"/>
    <property type="match status" value="1"/>
</dbReference>
<reference evidence="14 15" key="1">
    <citation type="submission" date="2019-06" db="EMBL/GenBank/DDBJ databases">
        <authorList>
            <person name="Lee I."/>
            <person name="Jang G.I."/>
            <person name="Hwang C.Y."/>
        </authorList>
    </citation>
    <scope>NUCLEOTIDE SEQUENCE [LARGE SCALE GENOMIC DNA]</scope>
    <source>
        <strain evidence="14 15">PAMC 28131</strain>
    </source>
</reference>
<dbReference type="EC" id="2.7.13.3" evidence="3"/>
<protein>
    <recommendedName>
        <fullName evidence="3">histidine kinase</fullName>
        <ecNumber evidence="3">2.7.13.3</ecNumber>
    </recommendedName>
</protein>
<evidence type="ECO:0000256" key="2">
    <source>
        <dbReference type="ARBA" id="ARBA00004370"/>
    </source>
</evidence>
<evidence type="ECO:0000256" key="9">
    <source>
        <dbReference type="ARBA" id="ARBA00023012"/>
    </source>
</evidence>
<feature type="transmembrane region" description="Helical" evidence="11">
    <location>
        <begin position="162"/>
        <end position="181"/>
    </location>
</feature>
<dbReference type="InterPro" id="IPR050428">
    <property type="entry name" value="TCS_sensor_his_kinase"/>
</dbReference>
<keyword evidence="10 11" id="KW-0472">Membrane</keyword>
<dbReference type="SMART" id="SM00387">
    <property type="entry name" value="HATPase_c"/>
    <property type="match status" value="1"/>
</dbReference>
<evidence type="ECO:0000259" key="12">
    <source>
        <dbReference type="PROSITE" id="PS50109"/>
    </source>
</evidence>
<proteinExistence type="predicted"/>
<keyword evidence="6 11" id="KW-0812">Transmembrane</keyword>
<dbReference type="GO" id="GO:0000155">
    <property type="term" value="F:phosphorelay sensor kinase activity"/>
    <property type="evidence" value="ECO:0007669"/>
    <property type="project" value="InterPro"/>
</dbReference>
<evidence type="ECO:0000313" key="15">
    <source>
        <dbReference type="Proteomes" id="UP000319897"/>
    </source>
</evidence>